<evidence type="ECO:0000313" key="2">
    <source>
        <dbReference type="EMBL" id="EHK45336.1"/>
    </source>
</evidence>
<reference evidence="2 3" key="1">
    <citation type="journal article" date="2011" name="Genome Biol.">
        <title>Comparative genome sequence analysis underscores mycoparasitism as the ancestral life style of Trichoderma.</title>
        <authorList>
            <person name="Kubicek C.P."/>
            <person name="Herrera-Estrella A."/>
            <person name="Seidl-Seiboth V."/>
            <person name="Martinez D.A."/>
            <person name="Druzhinina I.S."/>
            <person name="Thon M."/>
            <person name="Zeilinger S."/>
            <person name="Casas-Flores S."/>
            <person name="Horwitz B.A."/>
            <person name="Mukherjee P.K."/>
            <person name="Mukherjee M."/>
            <person name="Kredics L."/>
            <person name="Alcaraz L.D."/>
            <person name="Aerts A."/>
            <person name="Antal Z."/>
            <person name="Atanasova L."/>
            <person name="Cervantes-Badillo M.G."/>
            <person name="Challacombe J."/>
            <person name="Chertkov O."/>
            <person name="McCluskey K."/>
            <person name="Coulpier F."/>
            <person name="Deshpande N."/>
            <person name="von Doehren H."/>
            <person name="Ebbole D.J."/>
            <person name="Esquivel-Naranjo E.U."/>
            <person name="Fekete E."/>
            <person name="Flipphi M."/>
            <person name="Glaser F."/>
            <person name="Gomez-Rodriguez E.Y."/>
            <person name="Gruber S."/>
            <person name="Han C."/>
            <person name="Henrissat B."/>
            <person name="Hermosa R."/>
            <person name="Hernandez-Onate M."/>
            <person name="Karaffa L."/>
            <person name="Kosti I."/>
            <person name="Le Crom S."/>
            <person name="Lindquist E."/>
            <person name="Lucas S."/>
            <person name="Luebeck M."/>
            <person name="Luebeck P.S."/>
            <person name="Margeot A."/>
            <person name="Metz B."/>
            <person name="Misra M."/>
            <person name="Nevalainen H."/>
            <person name="Omann M."/>
            <person name="Packer N."/>
            <person name="Perrone G."/>
            <person name="Uresti-Rivera E.E."/>
            <person name="Salamov A."/>
            <person name="Schmoll M."/>
            <person name="Seiboth B."/>
            <person name="Shapiro H."/>
            <person name="Sukno S."/>
            <person name="Tamayo-Ramos J.A."/>
            <person name="Tisch D."/>
            <person name="Wiest A."/>
            <person name="Wilkinson H.H."/>
            <person name="Zhang M."/>
            <person name="Coutinho P.M."/>
            <person name="Kenerley C.M."/>
            <person name="Monte E."/>
            <person name="Baker S.E."/>
            <person name="Grigoriev I.V."/>
        </authorList>
    </citation>
    <scope>NUCLEOTIDE SEQUENCE [LARGE SCALE GENOMIC DNA]</scope>
    <source>
        <strain evidence="3">ATCC 20476 / IMI 206040</strain>
    </source>
</reference>
<dbReference type="HOGENOM" id="CLU_007520_1_0_1"/>
<protein>
    <submittedName>
        <fullName evidence="2">Uncharacterized protein</fullName>
    </submittedName>
</protein>
<evidence type="ECO:0000313" key="3">
    <source>
        <dbReference type="Proteomes" id="UP000005426"/>
    </source>
</evidence>
<dbReference type="KEGG" id="tatv:25783389"/>
<dbReference type="OrthoDB" id="27483at2759"/>
<dbReference type="OMA" id="PTACLHT"/>
<gene>
    <name evidence="2" type="ORF">TRIATDRAFT_318843</name>
</gene>
<name>G9NWI1_HYPAI</name>
<proteinExistence type="predicted"/>
<dbReference type="EMBL" id="ABDG02000024">
    <property type="protein sequence ID" value="EHK45336.1"/>
    <property type="molecule type" value="Genomic_DNA"/>
</dbReference>
<dbReference type="Proteomes" id="UP000005426">
    <property type="component" value="Unassembled WGS sequence"/>
</dbReference>
<evidence type="ECO:0000256" key="1">
    <source>
        <dbReference type="SAM" id="MobiDB-lite"/>
    </source>
</evidence>
<feature type="compositionally biased region" description="Polar residues" evidence="1">
    <location>
        <begin position="1"/>
        <end position="10"/>
    </location>
</feature>
<dbReference type="eggNOG" id="ENOG502QWAB">
    <property type="taxonomic scope" value="Eukaryota"/>
</dbReference>
<feature type="region of interest" description="Disordered" evidence="1">
    <location>
        <begin position="1"/>
        <end position="27"/>
    </location>
</feature>
<dbReference type="GeneID" id="25783389"/>
<comment type="caution">
    <text evidence="2">The sequence shown here is derived from an EMBL/GenBank/DDBJ whole genome shotgun (WGS) entry which is preliminary data.</text>
</comment>
<accession>G9NWI1</accession>
<sequence>MSGSLSQPLNAVSGPKPGSSDDAASLVNGRSSEASALDSDFCNALQTIETPGYLKSYFTLPEHAHSGLSVYHVGDIALPLGEIQARQMMGQAKRPDYGITPWELNPTQFKLDYGVWEGRLKALYRHLAPGLGHDQDWIDSVRAEPSAVLLMEKGAIPNFSLGDQQDGTGYIMVYLPTADLQGGEIVNRFGRKEKTVFNPNKTEEHLASWYPNYKPQRVKSGYALAVLFTFFPIKGTINGSALFWRNETRAIRHTLKRWLSKDVKSRERIALYHPIQGNYMTSRRLCLKELMMADVGRVQMLKRISDNFGFKLYLGHIERDQKKLEGDGGYEDIKGSTRITKLLDLDGRLVTENLRLDEAHVPEGFFNCINWESHWRRPPSLTRKGHMKFFVVVPCDAIVPFFVQRGGSDNDLSAMEGIPKVLGEYARMSVKSPCPKNTLPVFQELCELMWDPPRNPSEGGTQSLFAKQKPEFQNNDLIDVLKATIHLKWYSWFEKIAAAHQGSLSTSFFGWVPEYFHKSTIKIDKWFGPLEKGLSAAVLSYPRAKQQVRAVETLFPIIMADTGRLVPCPPECLIRWARQVLQECIKSCASKKLDRKDGEALVKLSLYFDDPIAVISQVGDEIDPGSKPDAFLGFINEIDLFGRYDYISYEKSRELYRKASRAFITSTAFTQMHGKGKEESNEADFFSRFGDFVFGGNGPNNPMEHDESGSDDEIVNELMMDSDNVLLDDYMPGARNYMPDGDSDMDLDEPDLDPFGYEAHSHNHNHRDYKAYKAYQEFELNGGKPETEIVESQIQSATLGLWLQQVMNTSSKYDDIFSLALFKMGEVAPQIPSADYHTLWFPVLRAIAPKMGRLSLERAKDPNTLLWRKNIYTLIKAYLDNYVGKWPRRPRLAQKGVGCDCADCKGLNVFLADASLKTGHFTASKKRCSHIVKITSKEDTDIYTEHKKVEGKPQKEKLVLTKSRKKMLARARTAWKERRDEATKQLGTFEQKHLGALLGPEWMTLFSMAHLEGPSLSDMDMRKALRLKTERENIPREPAYMDPSTIAMFFGGLPSMSMGENYNYMYI</sequence>
<dbReference type="AlphaFoldDB" id="G9NWI1"/>
<organism evidence="2 3">
    <name type="scientific">Hypocrea atroviridis (strain ATCC 20476 / IMI 206040)</name>
    <name type="common">Trichoderma atroviride</name>
    <dbReference type="NCBI Taxonomy" id="452589"/>
    <lineage>
        <taxon>Eukaryota</taxon>
        <taxon>Fungi</taxon>
        <taxon>Dikarya</taxon>
        <taxon>Ascomycota</taxon>
        <taxon>Pezizomycotina</taxon>
        <taxon>Sordariomycetes</taxon>
        <taxon>Hypocreomycetidae</taxon>
        <taxon>Hypocreales</taxon>
        <taxon>Hypocreaceae</taxon>
        <taxon>Trichoderma</taxon>
    </lineage>
</organism>
<keyword evidence="3" id="KW-1185">Reference proteome</keyword>